<name>A0A450WH12_9GAMM</name>
<reference evidence="1" key="1">
    <citation type="submission" date="2019-02" db="EMBL/GenBank/DDBJ databases">
        <authorList>
            <person name="Gruber-Vodicka R. H."/>
            <person name="Seah K. B. B."/>
        </authorList>
    </citation>
    <scope>NUCLEOTIDE SEQUENCE</scope>
    <source>
        <strain evidence="1">BECK_BY7</strain>
    </source>
</reference>
<proteinExistence type="predicted"/>
<protein>
    <submittedName>
        <fullName evidence="1">Uncharacterized protein</fullName>
    </submittedName>
</protein>
<gene>
    <name evidence="1" type="ORF">BECKLFY1418C_GA0070996_102212</name>
</gene>
<sequence>MNPELVFKDCSAHYFRRSDESRKSGEDWDADHHMAFWLMDFAERLYGGLFFISHHPRVDIPYCANRIL</sequence>
<accession>A0A450WH12</accession>
<evidence type="ECO:0000313" key="1">
    <source>
        <dbReference type="EMBL" id="VFK16241.1"/>
    </source>
</evidence>
<dbReference type="AlphaFoldDB" id="A0A450WH12"/>
<dbReference type="EMBL" id="CAADFN010000022">
    <property type="protein sequence ID" value="VFK16241.1"/>
    <property type="molecule type" value="Genomic_DNA"/>
</dbReference>
<organism evidence="1">
    <name type="scientific">Candidatus Kentrum sp. LFY</name>
    <dbReference type="NCBI Taxonomy" id="2126342"/>
    <lineage>
        <taxon>Bacteria</taxon>
        <taxon>Pseudomonadati</taxon>
        <taxon>Pseudomonadota</taxon>
        <taxon>Gammaproteobacteria</taxon>
        <taxon>Candidatus Kentrum</taxon>
    </lineage>
</organism>